<evidence type="ECO:0000256" key="7">
    <source>
        <dbReference type="ARBA" id="ARBA00022729"/>
    </source>
</evidence>
<comment type="catalytic activity">
    <reaction evidence="12">
        <text>Preferential cleavage: (Ac)2-L-Lys-D-Ala-|-D-Ala. Also transpeptidation of peptidyl-alanyl moieties that are N-acyl substituents of D-alanine.</text>
        <dbReference type="EC" id="3.4.16.4"/>
    </reaction>
</comment>
<reference evidence="17" key="1">
    <citation type="journal article" date="2015" name="PeerJ">
        <title>First genomic representation of candidate bacterial phylum KSB3 points to enhanced environmental sensing as a trigger of wastewater bulking.</title>
        <authorList>
            <person name="Sekiguchi Y."/>
            <person name="Ohashi A."/>
            <person name="Parks D.H."/>
            <person name="Yamauchi T."/>
            <person name="Tyson G.W."/>
            <person name="Hugenholtz P."/>
        </authorList>
    </citation>
    <scope>NUCLEOTIDE SEQUENCE [LARGE SCALE GENOMIC DNA]</scope>
</reference>
<dbReference type="AlphaFoldDB" id="A0A081C753"/>
<keyword evidence="11" id="KW-0961">Cell wall biogenesis/degradation</keyword>
<dbReference type="InterPro" id="IPR001967">
    <property type="entry name" value="Peptidase_S11_N"/>
</dbReference>
<dbReference type="Gene3D" id="2.60.410.10">
    <property type="entry name" value="D-Ala-D-Ala carboxypeptidase, C-terminal domain"/>
    <property type="match status" value="1"/>
</dbReference>
<dbReference type="EC" id="3.4.16.4" evidence="4"/>
<keyword evidence="6" id="KW-0645">Protease</keyword>
<keyword evidence="10" id="KW-0573">Peptidoglycan synthesis</keyword>
<dbReference type="SUPFAM" id="SSF69189">
    <property type="entry name" value="Penicillin-binding protein associated domain"/>
    <property type="match status" value="1"/>
</dbReference>
<dbReference type="GO" id="GO:0006508">
    <property type="term" value="P:proteolysis"/>
    <property type="evidence" value="ECO:0007669"/>
    <property type="project" value="UniProtKB-KW"/>
</dbReference>
<dbReference type="Proteomes" id="UP000030661">
    <property type="component" value="Unassembled WGS sequence"/>
</dbReference>
<evidence type="ECO:0000256" key="6">
    <source>
        <dbReference type="ARBA" id="ARBA00022670"/>
    </source>
</evidence>
<evidence type="ECO:0000256" key="1">
    <source>
        <dbReference type="ARBA" id="ARBA00003217"/>
    </source>
</evidence>
<dbReference type="InterPro" id="IPR012907">
    <property type="entry name" value="Peptidase_S11_C"/>
</dbReference>
<dbReference type="UniPathway" id="UPA00219"/>
<evidence type="ECO:0000256" key="3">
    <source>
        <dbReference type="ARBA" id="ARBA00007164"/>
    </source>
</evidence>
<evidence type="ECO:0000256" key="14">
    <source>
        <dbReference type="PIRSR" id="PIRSR618044-2"/>
    </source>
</evidence>
<dbReference type="GO" id="GO:0071555">
    <property type="term" value="P:cell wall organization"/>
    <property type="evidence" value="ECO:0007669"/>
    <property type="project" value="UniProtKB-KW"/>
</dbReference>
<evidence type="ECO:0000256" key="5">
    <source>
        <dbReference type="ARBA" id="ARBA00022645"/>
    </source>
</evidence>
<dbReference type="InterPro" id="IPR015956">
    <property type="entry name" value="Peniciliin-bd_prot_C_sf"/>
</dbReference>
<comment type="similarity">
    <text evidence="3 15">Belongs to the peptidase S11 family.</text>
</comment>
<dbReference type="GO" id="GO:0009252">
    <property type="term" value="P:peptidoglycan biosynthetic process"/>
    <property type="evidence" value="ECO:0007669"/>
    <property type="project" value="UniProtKB-UniPathway"/>
</dbReference>
<comment type="pathway">
    <text evidence="2">Cell wall biogenesis; peptidoglycan biosynthesis.</text>
</comment>
<feature type="active site" evidence="13">
    <location>
        <position position="119"/>
    </location>
</feature>
<dbReference type="eggNOG" id="COG1686">
    <property type="taxonomic scope" value="Bacteria"/>
</dbReference>
<feature type="binding site" evidence="14">
    <location>
        <position position="227"/>
    </location>
    <ligand>
        <name>substrate</name>
    </ligand>
</feature>
<dbReference type="Pfam" id="PF00768">
    <property type="entry name" value="Peptidase_S11"/>
    <property type="match status" value="1"/>
</dbReference>
<evidence type="ECO:0000313" key="17">
    <source>
        <dbReference type="EMBL" id="GAK60408.1"/>
    </source>
</evidence>
<dbReference type="HOGENOM" id="CLU_027070_8_0_0"/>
<dbReference type="SMART" id="SM00936">
    <property type="entry name" value="PBP5_C"/>
    <property type="match status" value="1"/>
</dbReference>
<evidence type="ECO:0000256" key="2">
    <source>
        <dbReference type="ARBA" id="ARBA00004752"/>
    </source>
</evidence>
<keyword evidence="7" id="KW-0732">Signal</keyword>
<dbReference type="Pfam" id="PF07943">
    <property type="entry name" value="PBP5_C"/>
    <property type="match status" value="1"/>
</dbReference>
<dbReference type="PANTHER" id="PTHR21581">
    <property type="entry name" value="D-ALANYL-D-ALANINE CARBOXYPEPTIDASE"/>
    <property type="match status" value="1"/>
</dbReference>
<evidence type="ECO:0000256" key="8">
    <source>
        <dbReference type="ARBA" id="ARBA00022801"/>
    </source>
</evidence>
<organism evidence="17">
    <name type="scientific">Vecturithrix granuli</name>
    <dbReference type="NCBI Taxonomy" id="1499967"/>
    <lineage>
        <taxon>Bacteria</taxon>
        <taxon>Candidatus Moduliflexota</taxon>
        <taxon>Candidatus Vecturitrichia</taxon>
        <taxon>Candidatus Vecturitrichales</taxon>
        <taxon>Candidatus Vecturitrichaceae</taxon>
        <taxon>Candidatus Vecturithrix</taxon>
    </lineage>
</organism>
<dbReference type="PANTHER" id="PTHR21581:SF6">
    <property type="entry name" value="TRAFFICKING PROTEIN PARTICLE COMPLEX SUBUNIT 12"/>
    <property type="match status" value="1"/>
</dbReference>
<keyword evidence="8" id="KW-0378">Hydrolase</keyword>
<feature type="domain" description="Peptidase S11 D-Ala-D-Ala carboxypeptidase A C-terminal" evidence="16">
    <location>
        <begin position="278"/>
        <end position="370"/>
    </location>
</feature>
<keyword evidence="18" id="KW-1185">Reference proteome</keyword>
<evidence type="ECO:0000259" key="16">
    <source>
        <dbReference type="SMART" id="SM00936"/>
    </source>
</evidence>
<comment type="function">
    <text evidence="1">Removes C-terminal D-alanyl residues from sugar-peptide cell wall precursors.</text>
</comment>
<dbReference type="InterPro" id="IPR037167">
    <property type="entry name" value="Peptidase_S11_C_sf"/>
</dbReference>
<feature type="active site" description="Proton acceptor" evidence="13">
    <location>
        <position position="62"/>
    </location>
</feature>
<evidence type="ECO:0000256" key="13">
    <source>
        <dbReference type="PIRSR" id="PIRSR618044-1"/>
    </source>
</evidence>
<protein>
    <recommendedName>
        <fullName evidence="4">serine-type D-Ala-D-Ala carboxypeptidase</fullName>
        <ecNumber evidence="4">3.4.16.4</ecNumber>
    </recommendedName>
</protein>
<accession>A0A081C753</accession>
<proteinExistence type="inferred from homology"/>
<evidence type="ECO:0000313" key="18">
    <source>
        <dbReference type="Proteomes" id="UP000030661"/>
    </source>
</evidence>
<gene>
    <name evidence="17" type="ORF">U27_00305</name>
</gene>
<dbReference type="GO" id="GO:0009002">
    <property type="term" value="F:serine-type D-Ala-D-Ala carboxypeptidase activity"/>
    <property type="evidence" value="ECO:0007669"/>
    <property type="project" value="UniProtKB-EC"/>
</dbReference>
<dbReference type="InterPro" id="IPR012338">
    <property type="entry name" value="Beta-lactam/transpept-like"/>
</dbReference>
<evidence type="ECO:0000256" key="10">
    <source>
        <dbReference type="ARBA" id="ARBA00022984"/>
    </source>
</evidence>
<evidence type="ECO:0000256" key="15">
    <source>
        <dbReference type="RuleBase" id="RU004016"/>
    </source>
</evidence>
<evidence type="ECO:0000256" key="12">
    <source>
        <dbReference type="ARBA" id="ARBA00034000"/>
    </source>
</evidence>
<dbReference type="PRINTS" id="PR00725">
    <property type="entry name" value="DADACBPTASE1"/>
</dbReference>
<dbReference type="InterPro" id="IPR018044">
    <property type="entry name" value="Peptidase_S11"/>
</dbReference>
<dbReference type="STRING" id="1499967.U27_00305"/>
<sequence>MQSLMKQTLSVVVLLILILFGNTPFAASEPEYKSAILMDAETGQILFEDNAHEQVIPASIVKMMVLLLAMEKLEAGEIALNDIVTVSAWASWIGGQQVYLATGEQFPLGELLKAAAISSANDAITAVAEHLAGDTDTCVEMMNVRAKELGMINTTFANVHGLPPDKGQKENYTTAYDVAILGRALLKYPQILRWTSTLEDTFRNGTFTLTNTNRELLQKYPGVDGLKTGFHGRGAGFNLCVTAKRDDLRLIAVVMGAPAKADRYRAVVKLLNHGFNDFKRVVVLQKGFTVGSPLRVARGKEYETTLVASENVVVLVPKDQEPNIRQDIKIPVKEIIAPIQKGTRFGQAVIFLGEQVVTTVDLVTDNDLEKGSIFQRLKWWVVEKIS</sequence>
<dbReference type="Gene3D" id="3.40.710.10">
    <property type="entry name" value="DD-peptidase/beta-lactamase superfamily"/>
    <property type="match status" value="1"/>
</dbReference>
<dbReference type="GO" id="GO:0008360">
    <property type="term" value="P:regulation of cell shape"/>
    <property type="evidence" value="ECO:0007669"/>
    <property type="project" value="UniProtKB-KW"/>
</dbReference>
<keyword evidence="9" id="KW-0133">Cell shape</keyword>
<dbReference type="EMBL" id="DF820473">
    <property type="protein sequence ID" value="GAK60408.1"/>
    <property type="molecule type" value="Genomic_DNA"/>
</dbReference>
<dbReference type="SUPFAM" id="SSF56601">
    <property type="entry name" value="beta-lactamase/transpeptidase-like"/>
    <property type="match status" value="1"/>
</dbReference>
<name>A0A081C753_VECG1</name>
<evidence type="ECO:0000256" key="9">
    <source>
        <dbReference type="ARBA" id="ARBA00022960"/>
    </source>
</evidence>
<keyword evidence="5 17" id="KW-0121">Carboxypeptidase</keyword>
<evidence type="ECO:0000256" key="4">
    <source>
        <dbReference type="ARBA" id="ARBA00012448"/>
    </source>
</evidence>
<evidence type="ECO:0000256" key="11">
    <source>
        <dbReference type="ARBA" id="ARBA00023316"/>
    </source>
</evidence>
<feature type="active site" description="Acyl-ester intermediate" evidence="13">
    <location>
        <position position="59"/>
    </location>
</feature>